<protein>
    <recommendedName>
        <fullName evidence="1">Reverse transcriptase domain-containing protein</fullName>
    </recommendedName>
</protein>
<sequence length="171" mass="20026">MNLKNYRSISLLNSGYKIFASITAEQLKRFLSQFIHSDQNGFLPKRQIKDNMRIISNTLEYYETHPEKQMVLIFLDAQKAFVNVNWQFVLAQLKVMDFRERFIKMIKAIYYKQTARVMLNGDKTEKVNIKKGTIQGCPLSPLLFVLTLEVLNSNIRQDEEIKGMEIKKGKI</sequence>
<feature type="domain" description="Reverse transcriptase" evidence="1">
    <location>
        <begin position="4"/>
        <end position="158"/>
    </location>
</feature>
<dbReference type="SUPFAM" id="SSF56672">
    <property type="entry name" value="DNA/RNA polymerases"/>
    <property type="match status" value="1"/>
</dbReference>
<dbReference type="EMBL" id="IACK01067593">
    <property type="protein sequence ID" value="LAA78028.1"/>
    <property type="molecule type" value="Transcribed_RNA"/>
</dbReference>
<dbReference type="PANTHER" id="PTHR31635:SF196">
    <property type="entry name" value="REVERSE TRANSCRIPTASE DOMAIN-CONTAINING PROTEIN-RELATED"/>
    <property type="match status" value="1"/>
</dbReference>
<proteinExistence type="predicted"/>
<name>A0A2D4I1F2_MICLE</name>
<dbReference type="PANTHER" id="PTHR31635">
    <property type="entry name" value="REVERSE TRANSCRIPTASE DOMAIN-CONTAINING PROTEIN-RELATED"/>
    <property type="match status" value="1"/>
</dbReference>
<dbReference type="AlphaFoldDB" id="A0A2D4I1F2"/>
<evidence type="ECO:0000313" key="2">
    <source>
        <dbReference type="EMBL" id="LAA78028.1"/>
    </source>
</evidence>
<reference evidence="2" key="1">
    <citation type="submission" date="2017-07" db="EMBL/GenBank/DDBJ databases">
        <authorList>
            <person name="Mikheyev A."/>
            <person name="Grau M."/>
        </authorList>
    </citation>
    <scope>NUCLEOTIDE SEQUENCE</scope>
    <source>
        <tissue evidence="2">Venom_gland</tissue>
    </source>
</reference>
<dbReference type="Pfam" id="PF00078">
    <property type="entry name" value="RVT_1"/>
    <property type="match status" value="1"/>
</dbReference>
<reference evidence="2" key="2">
    <citation type="submission" date="2017-11" db="EMBL/GenBank/DDBJ databases">
        <title>Coralsnake Venomics: Analyses of Venom Gland Transcriptomes and Proteomes of Six Brazilian Taxa.</title>
        <authorList>
            <person name="Aird S.D."/>
            <person name="Jorge da Silva N."/>
            <person name="Qiu L."/>
            <person name="Villar-Briones A."/>
            <person name="Aparecida-Saddi V."/>
            <person name="Campos-Telles M.P."/>
            <person name="Grau M."/>
            <person name="Mikheyev A.S."/>
        </authorList>
    </citation>
    <scope>NUCLEOTIDE SEQUENCE</scope>
    <source>
        <tissue evidence="2">Venom_gland</tissue>
    </source>
</reference>
<dbReference type="InterPro" id="IPR000477">
    <property type="entry name" value="RT_dom"/>
</dbReference>
<organism evidence="2">
    <name type="scientific">Micrurus lemniscatus lemniscatus</name>
    <dbReference type="NCBI Taxonomy" id="129467"/>
    <lineage>
        <taxon>Eukaryota</taxon>
        <taxon>Metazoa</taxon>
        <taxon>Chordata</taxon>
        <taxon>Craniata</taxon>
        <taxon>Vertebrata</taxon>
        <taxon>Euteleostomi</taxon>
        <taxon>Lepidosauria</taxon>
        <taxon>Squamata</taxon>
        <taxon>Bifurcata</taxon>
        <taxon>Unidentata</taxon>
        <taxon>Episquamata</taxon>
        <taxon>Toxicofera</taxon>
        <taxon>Serpentes</taxon>
        <taxon>Colubroidea</taxon>
        <taxon>Elapidae</taxon>
        <taxon>Elapinae</taxon>
        <taxon>Micrurus</taxon>
    </lineage>
</organism>
<accession>A0A2D4I1F2</accession>
<evidence type="ECO:0000259" key="1">
    <source>
        <dbReference type="Pfam" id="PF00078"/>
    </source>
</evidence>
<dbReference type="InterPro" id="IPR043502">
    <property type="entry name" value="DNA/RNA_pol_sf"/>
</dbReference>